<accession>A0ABR3SD64</accession>
<dbReference type="EMBL" id="JAJVDC020000227">
    <property type="protein sequence ID" value="KAL1617611.1"/>
    <property type="molecule type" value="Genomic_DNA"/>
</dbReference>
<gene>
    <name evidence="1" type="ORF">SLS56_010901</name>
</gene>
<keyword evidence="2" id="KW-1185">Reference proteome</keyword>
<protein>
    <submittedName>
        <fullName evidence="1">Uncharacterized protein</fullName>
    </submittedName>
</protein>
<name>A0ABR3SD64_9PEZI</name>
<evidence type="ECO:0000313" key="1">
    <source>
        <dbReference type="EMBL" id="KAL1617611.1"/>
    </source>
</evidence>
<proteinExistence type="predicted"/>
<evidence type="ECO:0000313" key="2">
    <source>
        <dbReference type="Proteomes" id="UP001521116"/>
    </source>
</evidence>
<reference evidence="1 2" key="1">
    <citation type="submission" date="2024-02" db="EMBL/GenBank/DDBJ databases">
        <title>De novo assembly and annotation of 12 fungi associated with fruit tree decline syndrome in Ontario, Canada.</title>
        <authorList>
            <person name="Sulman M."/>
            <person name="Ellouze W."/>
            <person name="Ilyukhin E."/>
        </authorList>
    </citation>
    <scope>NUCLEOTIDE SEQUENCE [LARGE SCALE GENOMIC DNA]</scope>
    <source>
        <strain evidence="1 2">M1-105</strain>
    </source>
</reference>
<dbReference type="Proteomes" id="UP001521116">
    <property type="component" value="Unassembled WGS sequence"/>
</dbReference>
<comment type="caution">
    <text evidence="1">The sequence shown here is derived from an EMBL/GenBank/DDBJ whole genome shotgun (WGS) entry which is preliminary data.</text>
</comment>
<organism evidence="1 2">
    <name type="scientific">Neofusicoccum ribis</name>
    <dbReference type="NCBI Taxonomy" id="45134"/>
    <lineage>
        <taxon>Eukaryota</taxon>
        <taxon>Fungi</taxon>
        <taxon>Dikarya</taxon>
        <taxon>Ascomycota</taxon>
        <taxon>Pezizomycotina</taxon>
        <taxon>Dothideomycetes</taxon>
        <taxon>Dothideomycetes incertae sedis</taxon>
        <taxon>Botryosphaeriales</taxon>
        <taxon>Botryosphaeriaceae</taxon>
        <taxon>Neofusicoccum</taxon>
    </lineage>
</organism>
<sequence>MSAFQGANGGFPSPGNWSCVQATTDIAHVYMRDQLRGCTDFVVYTHESGPGRFDHMAILWAYGDNCSSRMVMCHNDFTRYGAEFGLFMDVRAVYWSRRHWPMYVGLDQFATMPWAQGGPKLAMRRGLAVRRKAASRAAKDVHTLLLIDGIMNRHIDNDITRGICTFANNHLGAYCLPGQSFYVYTIACGRNNSPKIRACLLCLTDDTHDSAKMVAVTGEKDSIIMALSALDRIAHYLARA</sequence>